<evidence type="ECO:0000256" key="2">
    <source>
        <dbReference type="ARBA" id="ARBA00023015"/>
    </source>
</evidence>
<reference evidence="8" key="1">
    <citation type="submission" date="2019-09" db="EMBL/GenBank/DDBJ databases">
        <title>Draft genome information of white flower Hibiscus syriacus.</title>
        <authorList>
            <person name="Kim Y.-M."/>
        </authorList>
    </citation>
    <scope>NUCLEOTIDE SEQUENCE [LARGE SCALE GENOMIC DNA]</scope>
    <source>
        <strain evidence="8">YM2019G1</strain>
    </source>
</reference>
<feature type="compositionally biased region" description="Polar residues" evidence="6">
    <location>
        <begin position="290"/>
        <end position="303"/>
    </location>
</feature>
<keyword evidence="9" id="KW-1185">Reference proteome</keyword>
<dbReference type="InterPro" id="IPR036879">
    <property type="entry name" value="TF_MADSbox_sf"/>
</dbReference>
<dbReference type="InterPro" id="IPR033897">
    <property type="entry name" value="SRF-like_MADS-box"/>
</dbReference>
<feature type="region of interest" description="Disordered" evidence="6">
    <location>
        <begin position="407"/>
        <end position="446"/>
    </location>
</feature>
<keyword evidence="5" id="KW-0539">Nucleus</keyword>
<keyword evidence="3" id="KW-0238">DNA-binding</keyword>
<dbReference type="SUPFAM" id="SSF55455">
    <property type="entry name" value="SRF-like"/>
    <property type="match status" value="1"/>
</dbReference>
<comment type="caution">
    <text evidence="8">The sequence shown here is derived from an EMBL/GenBank/DDBJ whole genome shotgun (WGS) entry which is preliminary data.</text>
</comment>
<evidence type="ECO:0000256" key="5">
    <source>
        <dbReference type="ARBA" id="ARBA00023242"/>
    </source>
</evidence>
<dbReference type="SMART" id="SM00432">
    <property type="entry name" value="MADS"/>
    <property type="match status" value="1"/>
</dbReference>
<accession>A0A6A3CDQ3</accession>
<proteinExistence type="predicted"/>
<dbReference type="GO" id="GO:0045944">
    <property type="term" value="P:positive regulation of transcription by RNA polymerase II"/>
    <property type="evidence" value="ECO:0007669"/>
    <property type="project" value="InterPro"/>
</dbReference>
<evidence type="ECO:0000256" key="4">
    <source>
        <dbReference type="ARBA" id="ARBA00023163"/>
    </source>
</evidence>
<evidence type="ECO:0000256" key="3">
    <source>
        <dbReference type="ARBA" id="ARBA00023125"/>
    </source>
</evidence>
<dbReference type="Gene3D" id="3.40.1810.10">
    <property type="entry name" value="Transcription factor, MADS-box"/>
    <property type="match status" value="1"/>
</dbReference>
<dbReference type="Proteomes" id="UP000436088">
    <property type="component" value="Unassembled WGS sequence"/>
</dbReference>
<evidence type="ECO:0000313" key="8">
    <source>
        <dbReference type="EMBL" id="KAE8725841.1"/>
    </source>
</evidence>
<dbReference type="GO" id="GO:0046983">
    <property type="term" value="F:protein dimerization activity"/>
    <property type="evidence" value="ECO:0007669"/>
    <property type="project" value="InterPro"/>
</dbReference>
<dbReference type="PANTHER" id="PTHR11945:SF521">
    <property type="entry name" value="AGAMOUS-LIKE 48-RELATED"/>
    <property type="match status" value="1"/>
</dbReference>
<keyword evidence="2" id="KW-0805">Transcription regulation</keyword>
<dbReference type="GO" id="GO:0005634">
    <property type="term" value="C:nucleus"/>
    <property type="evidence" value="ECO:0007669"/>
    <property type="project" value="UniProtKB-SubCell"/>
</dbReference>
<organism evidence="8 9">
    <name type="scientific">Hibiscus syriacus</name>
    <name type="common">Rose of Sharon</name>
    <dbReference type="NCBI Taxonomy" id="106335"/>
    <lineage>
        <taxon>Eukaryota</taxon>
        <taxon>Viridiplantae</taxon>
        <taxon>Streptophyta</taxon>
        <taxon>Embryophyta</taxon>
        <taxon>Tracheophyta</taxon>
        <taxon>Spermatophyta</taxon>
        <taxon>Magnoliopsida</taxon>
        <taxon>eudicotyledons</taxon>
        <taxon>Gunneridae</taxon>
        <taxon>Pentapetalae</taxon>
        <taxon>rosids</taxon>
        <taxon>malvids</taxon>
        <taxon>Malvales</taxon>
        <taxon>Malvaceae</taxon>
        <taxon>Malvoideae</taxon>
        <taxon>Hibiscus</taxon>
    </lineage>
</organism>
<evidence type="ECO:0000259" key="7">
    <source>
        <dbReference type="PROSITE" id="PS50066"/>
    </source>
</evidence>
<dbReference type="EMBL" id="VEPZ02000399">
    <property type="protein sequence ID" value="KAE8725841.1"/>
    <property type="molecule type" value="Genomic_DNA"/>
</dbReference>
<dbReference type="PANTHER" id="PTHR11945">
    <property type="entry name" value="MADS BOX PROTEIN"/>
    <property type="match status" value="1"/>
</dbReference>
<dbReference type="OrthoDB" id="979576at2759"/>
<dbReference type="PROSITE" id="PS50066">
    <property type="entry name" value="MADS_BOX_2"/>
    <property type="match status" value="1"/>
</dbReference>
<keyword evidence="4" id="KW-0804">Transcription</keyword>
<feature type="domain" description="MADS-box" evidence="7">
    <location>
        <begin position="1"/>
        <end position="49"/>
    </location>
</feature>
<evidence type="ECO:0000256" key="1">
    <source>
        <dbReference type="ARBA" id="ARBA00004123"/>
    </source>
</evidence>
<dbReference type="AlphaFoldDB" id="A0A6A3CDQ3"/>
<dbReference type="InterPro" id="IPR002100">
    <property type="entry name" value="TF_MADSbox"/>
</dbReference>
<comment type="subcellular location">
    <subcellularLocation>
        <location evidence="1">Nucleus</location>
    </subcellularLocation>
</comment>
<dbReference type="GO" id="GO:0000978">
    <property type="term" value="F:RNA polymerase II cis-regulatory region sequence-specific DNA binding"/>
    <property type="evidence" value="ECO:0007669"/>
    <property type="project" value="TreeGrafter"/>
</dbReference>
<sequence length="446" mass="48867">MTRQKVNLTWIVNNTSRRASLKKRRLGLVKKVEELTTLCGIESCLLMCSPGEHEPMAWPSPDDVKQLIEKFYLISEHERMKKMTNMETYMTEKLSKAQNQFMNLNMKNKEAEVGQFMFQMHQGKMVDEFNLNELDALIWFGEARRTNLRKHSQYYKQVPYTSAGPSEGDVLLQPPPQGSAPIVDNEIGSVGASMEDNKREAIEPLSWDDLFHDIMNSNKFRGGASSSSVRGDMNLTHYSSYVAPESLSVAPHLELRGPSYGGSLSVSAADLELSGPSFVGSSSATIKQVSSRHPFGNNSSNVAEQVPPRYPFGGSSSRTTVEQVSSRHPFDGDSLSVAAEHVLPKHSFGDVSTSVDATGLRSPLVENFSTSIANADLAKSDYFDLFGGHDMGPGHYPLGPVTISSPATELNPFEVHGGERNNSNNATSNNCAATSSGEMGPFDDKN</sequence>
<dbReference type="GO" id="GO:0000981">
    <property type="term" value="F:DNA-binding transcription factor activity, RNA polymerase II-specific"/>
    <property type="evidence" value="ECO:0007669"/>
    <property type="project" value="InterPro"/>
</dbReference>
<dbReference type="CDD" id="cd00266">
    <property type="entry name" value="MADS_SRF_like"/>
    <property type="match status" value="1"/>
</dbReference>
<gene>
    <name evidence="8" type="ORF">F3Y22_tig00008013pilonHSYRG00049</name>
</gene>
<name>A0A6A3CDQ3_HIBSY</name>
<evidence type="ECO:0000256" key="6">
    <source>
        <dbReference type="SAM" id="MobiDB-lite"/>
    </source>
</evidence>
<protein>
    <recommendedName>
        <fullName evidence="7">MADS-box domain-containing protein</fullName>
    </recommendedName>
</protein>
<dbReference type="PRINTS" id="PR00404">
    <property type="entry name" value="MADSDOMAIN"/>
</dbReference>
<feature type="region of interest" description="Disordered" evidence="6">
    <location>
        <begin position="290"/>
        <end position="318"/>
    </location>
</feature>
<evidence type="ECO:0000313" key="9">
    <source>
        <dbReference type="Proteomes" id="UP000436088"/>
    </source>
</evidence>
<feature type="compositionally biased region" description="Low complexity" evidence="6">
    <location>
        <begin position="421"/>
        <end position="436"/>
    </location>
</feature>
<dbReference type="Pfam" id="PF00319">
    <property type="entry name" value="SRF-TF"/>
    <property type="match status" value="1"/>
</dbReference>